<keyword evidence="2" id="KW-1185">Reference proteome</keyword>
<accession>A0ACB9N8K0</accession>
<protein>
    <submittedName>
        <fullName evidence="1">Uncharacterized protein</fullName>
    </submittedName>
</protein>
<comment type="caution">
    <text evidence="1">The sequence shown here is derived from an EMBL/GenBank/DDBJ whole genome shotgun (WGS) entry which is preliminary data.</text>
</comment>
<dbReference type="EMBL" id="CM039432">
    <property type="protein sequence ID" value="KAI4332089.1"/>
    <property type="molecule type" value="Genomic_DNA"/>
</dbReference>
<reference evidence="1 2" key="1">
    <citation type="journal article" date="2022" name="DNA Res.">
        <title>Chromosomal-level genome assembly of the orchid tree Bauhinia variegata (Leguminosae; Cercidoideae) supports the allotetraploid origin hypothesis of Bauhinia.</title>
        <authorList>
            <person name="Zhong Y."/>
            <person name="Chen Y."/>
            <person name="Zheng D."/>
            <person name="Pang J."/>
            <person name="Liu Y."/>
            <person name="Luo S."/>
            <person name="Meng S."/>
            <person name="Qian L."/>
            <person name="Wei D."/>
            <person name="Dai S."/>
            <person name="Zhou R."/>
        </authorList>
    </citation>
    <scope>NUCLEOTIDE SEQUENCE [LARGE SCALE GENOMIC DNA]</scope>
    <source>
        <strain evidence="1">BV-YZ2020</strain>
    </source>
</reference>
<name>A0ACB9N8K0_BAUVA</name>
<proteinExistence type="predicted"/>
<dbReference type="Proteomes" id="UP000828941">
    <property type="component" value="Chromosome 7"/>
</dbReference>
<sequence length="389" mass="43969">MMMMALNSSSKNGMAYFDSAREFGEEDIDKSSLDSLPNDIVSNILHRLPAQFLYKSAKLVCKTWAEILQLPCFINSHLHHSESDHGFLIQQPRSPYNAQFVHTTRDWKIQVKDLNLKFPGKISGSSDGFLLINRRATSSSVVELYVANPITMQVLKLPSLPQTCTYSGHCNNITSSISSTGEREIKVLSLGREPNGMYNWFVLTVGKAMSWRKISSNIAAESQCDPASYLSYVQSLSVDGVIYWTNFSWISNGSILAFDLHHSETAHHLKLPVEVDGGEYWTLVQMGNQICCMTCGKNVEMKVWLLKDLSRNEWAMVRSITFSTESPLKDYFCIPLLWLDSQVVIFSVYVEVNNAIVAYNVNKNECQVIKVDGVARYPIFLHSNTLRCF</sequence>
<organism evidence="1 2">
    <name type="scientific">Bauhinia variegata</name>
    <name type="common">Purple orchid tree</name>
    <name type="synonym">Phanera variegata</name>
    <dbReference type="NCBI Taxonomy" id="167791"/>
    <lineage>
        <taxon>Eukaryota</taxon>
        <taxon>Viridiplantae</taxon>
        <taxon>Streptophyta</taxon>
        <taxon>Embryophyta</taxon>
        <taxon>Tracheophyta</taxon>
        <taxon>Spermatophyta</taxon>
        <taxon>Magnoliopsida</taxon>
        <taxon>eudicotyledons</taxon>
        <taxon>Gunneridae</taxon>
        <taxon>Pentapetalae</taxon>
        <taxon>rosids</taxon>
        <taxon>fabids</taxon>
        <taxon>Fabales</taxon>
        <taxon>Fabaceae</taxon>
        <taxon>Cercidoideae</taxon>
        <taxon>Cercideae</taxon>
        <taxon>Bauhiniinae</taxon>
        <taxon>Bauhinia</taxon>
    </lineage>
</organism>
<evidence type="ECO:0000313" key="1">
    <source>
        <dbReference type="EMBL" id="KAI4332089.1"/>
    </source>
</evidence>
<evidence type="ECO:0000313" key="2">
    <source>
        <dbReference type="Proteomes" id="UP000828941"/>
    </source>
</evidence>
<gene>
    <name evidence="1" type="ORF">L6164_017026</name>
</gene>